<keyword evidence="4" id="KW-1185">Reference proteome</keyword>
<gene>
    <name evidence="1" type="ORF">C1SCF055_LOCUS28739</name>
</gene>
<protein>
    <submittedName>
        <fullName evidence="3">Copia protein</fullName>
    </submittedName>
</protein>
<dbReference type="EMBL" id="CAMXCT030003165">
    <property type="protein sequence ID" value="CAL4790132.1"/>
    <property type="molecule type" value="Genomic_DNA"/>
</dbReference>
<evidence type="ECO:0000313" key="3">
    <source>
        <dbReference type="EMBL" id="CAL4790132.1"/>
    </source>
</evidence>
<dbReference type="EMBL" id="CAMXCT020003165">
    <property type="protein sequence ID" value="CAL1156195.1"/>
    <property type="molecule type" value="Genomic_DNA"/>
</dbReference>
<comment type="caution">
    <text evidence="1">The sequence shown here is derived from an EMBL/GenBank/DDBJ whole genome shotgun (WGS) entry which is preliminary data.</text>
</comment>
<name>A0A9P1D4I2_9DINO</name>
<accession>A0A9P1D4I2</accession>
<sequence length="999" mass="111712">MKKAGRVPAHPRATKHCSRGTQACAQCFWESKGSSLMKEFSWLKLASCSSDTPLVGCIICRAAHGPTSAYAEFKPMELGLLRKANLKRHQQSPQHAEAGKILAGRATTIDLEKDAPSLVQWKALWDTLRSKRFMERVKEAEGEIFRAKARKMQYCLAEALRFRQRNFLDKASCLTLSIDAAETRLLVRFTGVTPDLEVMSGVLGMTRSKDTGHRAILQQLKEVITRAATSLIGAPVEAGQSATKTGHSFDQSLFDKICRAVRVWNSDAAPDEMLAAKTSEIAADDVRPLLPNLTIINRDRAHASRRVAKRPWLCSQQCMEVFKTFTDWISAIQYSSLLQGWFEEFQQQEGQLTLQRNMQYAAHRFDSVAKPFAICLCTFPSVVLTAVKAVNERKHAAAKSFLTFISGRHGLGNLLLAGMLADASDECLLLARAFDHERCDISLLHSEVGAFLNRIDALFVKGQCMGCGFTNLMLQQAKRQYAWFSNSDPQTIGSGSGVPADLMQQCRQQMAAWSGICVKVLQTEFPSFDLMGSFRIFALGGQRRQDTAEGFQDDLDRLCKALHLNAAACACEFRNLVGIATEQHGHGKSNFDSWKAAVVLTKRSRDRYPISHLGPLLQAFGAWTCSSSGVEQNFSVDKWLVAKRPLAVQHELDHLQIVISGCDDKKLLKESAAVWTALYGRPRCSKRRLRGYSKKKQSLKVPSLSRVLQARRKAAGKRAASGHRPVEEVANMAIEVAGECWTEKHKAESQRQKGLKLDRQIDAFEKNQLLEHECEGLEAQSQLRQQRVAVRKRQRENEQARLAEKMSRPNFNLFGHTCWIQPTCGFNPEKINEILLEHHMRRHQHEQSVDLFVVPDIASPPPEIQVLAAMRGSIVGSPQFFSSGGQVGCCIGYEPAIRQTRKIYISDHFSQSHQSSAAALKWMLRGSDWEILPSLAVWLRVQVRNPKNSSRAWALLSEGEKQQHQALKDHQYAMTLKSFLSTVSTVDRSRTALGIGLST</sequence>
<evidence type="ECO:0000313" key="2">
    <source>
        <dbReference type="EMBL" id="CAL1156195.1"/>
    </source>
</evidence>
<dbReference type="OrthoDB" id="414343at2759"/>
<proteinExistence type="predicted"/>
<organism evidence="1">
    <name type="scientific">Cladocopium goreaui</name>
    <dbReference type="NCBI Taxonomy" id="2562237"/>
    <lineage>
        <taxon>Eukaryota</taxon>
        <taxon>Sar</taxon>
        <taxon>Alveolata</taxon>
        <taxon>Dinophyceae</taxon>
        <taxon>Suessiales</taxon>
        <taxon>Symbiodiniaceae</taxon>
        <taxon>Cladocopium</taxon>
    </lineage>
</organism>
<dbReference type="Proteomes" id="UP001152797">
    <property type="component" value="Unassembled WGS sequence"/>
</dbReference>
<evidence type="ECO:0000313" key="1">
    <source>
        <dbReference type="EMBL" id="CAI4002820.1"/>
    </source>
</evidence>
<reference evidence="2" key="2">
    <citation type="submission" date="2024-04" db="EMBL/GenBank/DDBJ databases">
        <authorList>
            <person name="Chen Y."/>
            <person name="Shah S."/>
            <person name="Dougan E. K."/>
            <person name="Thang M."/>
            <person name="Chan C."/>
        </authorList>
    </citation>
    <scope>NUCLEOTIDE SEQUENCE [LARGE SCALE GENOMIC DNA]</scope>
</reference>
<reference evidence="1" key="1">
    <citation type="submission" date="2022-10" db="EMBL/GenBank/DDBJ databases">
        <authorList>
            <person name="Chen Y."/>
            <person name="Dougan E. K."/>
            <person name="Chan C."/>
            <person name="Rhodes N."/>
            <person name="Thang M."/>
        </authorList>
    </citation>
    <scope>NUCLEOTIDE SEQUENCE</scope>
</reference>
<evidence type="ECO:0000313" key="4">
    <source>
        <dbReference type="Proteomes" id="UP001152797"/>
    </source>
</evidence>
<dbReference type="EMBL" id="CAMXCT010003165">
    <property type="protein sequence ID" value="CAI4002820.1"/>
    <property type="molecule type" value="Genomic_DNA"/>
</dbReference>
<dbReference type="AlphaFoldDB" id="A0A9P1D4I2"/>